<dbReference type="EMBL" id="SLVV01000006">
    <property type="protein sequence ID" value="TCN24926.1"/>
    <property type="molecule type" value="Genomic_DNA"/>
</dbReference>
<name>A0A4R2BDW3_9BACI</name>
<organism evidence="1 2">
    <name type="scientific">Mesobacillus foraminis</name>
    <dbReference type="NCBI Taxonomy" id="279826"/>
    <lineage>
        <taxon>Bacteria</taxon>
        <taxon>Bacillati</taxon>
        <taxon>Bacillota</taxon>
        <taxon>Bacilli</taxon>
        <taxon>Bacillales</taxon>
        <taxon>Bacillaceae</taxon>
        <taxon>Mesobacillus</taxon>
    </lineage>
</organism>
<gene>
    <name evidence="1" type="ORF">EV146_106127</name>
</gene>
<protein>
    <submittedName>
        <fullName evidence="1">Uncharacterized protein</fullName>
    </submittedName>
</protein>
<dbReference type="RefSeq" id="WP_257535514.1">
    <property type="nucleotide sequence ID" value="NZ_CP033044.1"/>
</dbReference>
<keyword evidence="2" id="KW-1185">Reference proteome</keyword>
<dbReference type="Proteomes" id="UP000295689">
    <property type="component" value="Unassembled WGS sequence"/>
</dbReference>
<reference evidence="1 2" key="1">
    <citation type="journal article" date="2015" name="Stand. Genomic Sci.">
        <title>Genomic Encyclopedia of Bacterial and Archaeal Type Strains, Phase III: the genomes of soil and plant-associated and newly described type strains.</title>
        <authorList>
            <person name="Whitman W.B."/>
            <person name="Woyke T."/>
            <person name="Klenk H.P."/>
            <person name="Zhou Y."/>
            <person name="Lilburn T.G."/>
            <person name="Beck B.J."/>
            <person name="De Vos P."/>
            <person name="Vandamme P."/>
            <person name="Eisen J.A."/>
            <person name="Garrity G."/>
            <person name="Hugenholtz P."/>
            <person name="Kyrpides N.C."/>
        </authorList>
    </citation>
    <scope>NUCLEOTIDE SEQUENCE [LARGE SCALE GENOMIC DNA]</scope>
    <source>
        <strain evidence="1 2">CV53</strain>
    </source>
</reference>
<comment type="caution">
    <text evidence="1">The sequence shown here is derived from an EMBL/GenBank/DDBJ whole genome shotgun (WGS) entry which is preliminary data.</text>
</comment>
<sequence>MAKQQLVDFVNRLKESGIKVSFTKPRSQFFSLEQTKKHPTVNSH</sequence>
<dbReference type="AlphaFoldDB" id="A0A4R2BDW3"/>
<evidence type="ECO:0000313" key="1">
    <source>
        <dbReference type="EMBL" id="TCN24926.1"/>
    </source>
</evidence>
<accession>A0A4R2BDW3</accession>
<proteinExistence type="predicted"/>
<evidence type="ECO:0000313" key="2">
    <source>
        <dbReference type="Proteomes" id="UP000295689"/>
    </source>
</evidence>